<feature type="transmembrane region" description="Helical" evidence="1">
    <location>
        <begin position="6"/>
        <end position="25"/>
    </location>
</feature>
<reference evidence="2" key="1">
    <citation type="journal article" date="2021" name="Proc. Natl. Acad. Sci. U.S.A.">
        <title>A Catalog of Tens of Thousands of Viruses from Human Metagenomes Reveals Hidden Associations with Chronic Diseases.</title>
        <authorList>
            <person name="Tisza M.J."/>
            <person name="Buck C.B."/>
        </authorList>
    </citation>
    <scope>NUCLEOTIDE SEQUENCE</scope>
    <source>
        <strain evidence="2">CtPUt3</strain>
    </source>
</reference>
<protein>
    <submittedName>
        <fullName evidence="2">Uncharacterized protein</fullName>
    </submittedName>
</protein>
<evidence type="ECO:0000256" key="1">
    <source>
        <dbReference type="SAM" id="Phobius"/>
    </source>
</evidence>
<dbReference type="EMBL" id="BK016010">
    <property type="protein sequence ID" value="DAF89426.1"/>
    <property type="molecule type" value="Genomic_DNA"/>
</dbReference>
<keyword evidence="1" id="KW-0472">Membrane</keyword>
<organism evidence="2">
    <name type="scientific">Siphoviridae sp. ctPUt3</name>
    <dbReference type="NCBI Taxonomy" id="2825485"/>
    <lineage>
        <taxon>Viruses</taxon>
        <taxon>Duplodnaviria</taxon>
        <taxon>Heunggongvirae</taxon>
        <taxon>Uroviricota</taxon>
        <taxon>Caudoviricetes</taxon>
    </lineage>
</organism>
<keyword evidence="1" id="KW-1133">Transmembrane helix</keyword>
<name>A0A8S5U4P4_9CAUD</name>
<accession>A0A8S5U4P4</accession>
<keyword evidence="1" id="KW-0812">Transmembrane</keyword>
<sequence length="89" mass="9915">MGHVAPILTALAGVLTALAGFIPVWRQLREVRRRMDPSGDGKSIAETLWRVEGQVHALRDEHAGTLRHISQEIGQVDARLTRLERQLGE</sequence>
<evidence type="ECO:0000313" key="2">
    <source>
        <dbReference type="EMBL" id="DAF89426.1"/>
    </source>
</evidence>
<proteinExistence type="predicted"/>